<evidence type="ECO:0000256" key="2">
    <source>
        <dbReference type="ARBA" id="ARBA00022723"/>
    </source>
</evidence>
<feature type="domain" description="C2H2-type" evidence="13">
    <location>
        <begin position="226"/>
        <end position="253"/>
    </location>
</feature>
<evidence type="ECO:0000256" key="1">
    <source>
        <dbReference type="ARBA" id="ARBA00004123"/>
    </source>
</evidence>
<evidence type="ECO:0000256" key="7">
    <source>
        <dbReference type="ARBA" id="ARBA00023125"/>
    </source>
</evidence>
<dbReference type="FunFam" id="3.30.160.60:FF:000213">
    <property type="entry name" value="Zinc finger protein 624"/>
    <property type="match status" value="1"/>
</dbReference>
<evidence type="ECO:0000256" key="11">
    <source>
        <dbReference type="SAM" id="MobiDB-lite"/>
    </source>
</evidence>
<keyword evidence="9" id="KW-0539">Nucleus</keyword>
<dbReference type="SMART" id="SM00355">
    <property type="entry name" value="ZnF_C2H2"/>
    <property type="match status" value="4"/>
</dbReference>
<evidence type="ECO:0000256" key="12">
    <source>
        <dbReference type="SAM" id="SignalP"/>
    </source>
</evidence>
<feature type="domain" description="C2H2-type" evidence="13">
    <location>
        <begin position="86"/>
        <end position="113"/>
    </location>
</feature>
<evidence type="ECO:0000313" key="14">
    <source>
        <dbReference type="EMBL" id="CAL1599206.1"/>
    </source>
</evidence>
<evidence type="ECO:0000256" key="5">
    <source>
        <dbReference type="ARBA" id="ARBA00022833"/>
    </source>
</evidence>
<evidence type="ECO:0000256" key="8">
    <source>
        <dbReference type="ARBA" id="ARBA00023163"/>
    </source>
</evidence>
<keyword evidence="7" id="KW-0238">DNA-binding</keyword>
<dbReference type="SUPFAM" id="SSF57667">
    <property type="entry name" value="beta-beta-alpha zinc fingers"/>
    <property type="match status" value="3"/>
</dbReference>
<evidence type="ECO:0000259" key="13">
    <source>
        <dbReference type="PROSITE" id="PS50157"/>
    </source>
</evidence>
<dbReference type="GO" id="GO:0003677">
    <property type="term" value="F:DNA binding"/>
    <property type="evidence" value="ECO:0007669"/>
    <property type="project" value="UniProtKB-KW"/>
</dbReference>
<dbReference type="InterPro" id="IPR036236">
    <property type="entry name" value="Znf_C2H2_sf"/>
</dbReference>
<dbReference type="Pfam" id="PF13912">
    <property type="entry name" value="zf-C2H2_6"/>
    <property type="match status" value="1"/>
</dbReference>
<name>A0AAV2LAC7_KNICA</name>
<dbReference type="FunFam" id="3.30.160.60:FF:002464">
    <property type="entry name" value="Zinc finger protein 668"/>
    <property type="match status" value="1"/>
</dbReference>
<gene>
    <name evidence="14" type="ORF">KC01_LOCUS27517</name>
</gene>
<dbReference type="PANTHER" id="PTHR24379">
    <property type="entry name" value="KRAB AND ZINC FINGER DOMAIN-CONTAINING"/>
    <property type="match status" value="1"/>
</dbReference>
<keyword evidence="12" id="KW-0732">Signal</keyword>
<feature type="domain" description="C2H2-type" evidence="13">
    <location>
        <begin position="198"/>
        <end position="225"/>
    </location>
</feature>
<feature type="domain" description="C2H2-type" evidence="13">
    <location>
        <begin position="170"/>
        <end position="197"/>
    </location>
</feature>
<keyword evidence="15" id="KW-1185">Reference proteome</keyword>
<evidence type="ECO:0000313" key="15">
    <source>
        <dbReference type="Proteomes" id="UP001497482"/>
    </source>
</evidence>
<evidence type="ECO:0000256" key="9">
    <source>
        <dbReference type="ARBA" id="ARBA00023242"/>
    </source>
</evidence>
<keyword evidence="8" id="KW-0804">Transcription</keyword>
<reference evidence="14 15" key="1">
    <citation type="submission" date="2024-04" db="EMBL/GenBank/DDBJ databases">
        <authorList>
            <person name="Waldvogel A.-M."/>
            <person name="Schoenle A."/>
        </authorList>
    </citation>
    <scope>NUCLEOTIDE SEQUENCE [LARGE SCALE GENOMIC DNA]</scope>
</reference>
<evidence type="ECO:0000256" key="6">
    <source>
        <dbReference type="ARBA" id="ARBA00023015"/>
    </source>
</evidence>
<dbReference type="Gene3D" id="3.30.160.60">
    <property type="entry name" value="Classic Zinc Finger"/>
    <property type="match status" value="3"/>
</dbReference>
<keyword evidence="2" id="KW-0479">Metal-binding</keyword>
<dbReference type="Pfam" id="PF00096">
    <property type="entry name" value="zf-C2H2"/>
    <property type="match status" value="3"/>
</dbReference>
<dbReference type="AlphaFoldDB" id="A0AAV2LAC7"/>
<dbReference type="GO" id="GO:0008270">
    <property type="term" value="F:zinc ion binding"/>
    <property type="evidence" value="ECO:0007669"/>
    <property type="project" value="UniProtKB-KW"/>
</dbReference>
<accession>A0AAV2LAC7</accession>
<proteinExistence type="predicted"/>
<dbReference type="PROSITE" id="PS00028">
    <property type="entry name" value="ZINC_FINGER_C2H2_1"/>
    <property type="match status" value="4"/>
</dbReference>
<keyword evidence="6" id="KW-0805">Transcription regulation</keyword>
<protein>
    <recommendedName>
        <fullName evidence="13">C2H2-type domain-containing protein</fullName>
    </recommendedName>
</protein>
<feature type="signal peptide" evidence="12">
    <location>
        <begin position="1"/>
        <end position="18"/>
    </location>
</feature>
<keyword evidence="5" id="KW-0862">Zinc</keyword>
<dbReference type="Proteomes" id="UP001497482">
    <property type="component" value="Chromosome 23"/>
</dbReference>
<comment type="subcellular location">
    <subcellularLocation>
        <location evidence="1">Nucleus</location>
    </subcellularLocation>
</comment>
<dbReference type="PROSITE" id="PS50157">
    <property type="entry name" value="ZINC_FINGER_C2H2_2"/>
    <property type="match status" value="4"/>
</dbReference>
<dbReference type="GO" id="GO:0005634">
    <property type="term" value="C:nucleus"/>
    <property type="evidence" value="ECO:0007669"/>
    <property type="project" value="UniProtKB-SubCell"/>
</dbReference>
<organism evidence="14 15">
    <name type="scientific">Knipowitschia caucasica</name>
    <name type="common">Caucasian dwarf goby</name>
    <name type="synonym">Pomatoschistus caucasicus</name>
    <dbReference type="NCBI Taxonomy" id="637954"/>
    <lineage>
        <taxon>Eukaryota</taxon>
        <taxon>Metazoa</taxon>
        <taxon>Chordata</taxon>
        <taxon>Craniata</taxon>
        <taxon>Vertebrata</taxon>
        <taxon>Euteleostomi</taxon>
        <taxon>Actinopterygii</taxon>
        <taxon>Neopterygii</taxon>
        <taxon>Teleostei</taxon>
        <taxon>Neoteleostei</taxon>
        <taxon>Acanthomorphata</taxon>
        <taxon>Gobiaria</taxon>
        <taxon>Gobiiformes</taxon>
        <taxon>Gobioidei</taxon>
        <taxon>Gobiidae</taxon>
        <taxon>Gobiinae</taxon>
        <taxon>Knipowitschia</taxon>
    </lineage>
</organism>
<dbReference type="InterPro" id="IPR013087">
    <property type="entry name" value="Znf_C2H2_type"/>
</dbReference>
<keyword evidence="3" id="KW-0677">Repeat</keyword>
<dbReference type="PANTHER" id="PTHR24379:SF121">
    <property type="entry name" value="C2H2-TYPE DOMAIN-CONTAINING PROTEIN"/>
    <property type="match status" value="1"/>
</dbReference>
<sequence>MAKVYWPILLLCGKLIVCSNLHLSLNATYQCLISDLNMDSPQSGSPPQADPLPLFAQGNKTSQERVAVKDAQLSKHERSHSAQKTFQCPDCHKAYKTPTELRNHSRSHTVQQQEQDPEQGSVCGITADTSLPQLSSHCDVNFGTWDQVQVTENLPTVDSSCLSVVKVDVHVCETCRAEFIQLSDLQEHEKQHPKPRPHVCDTCGKAFHNKSGLRKHQKIHSNSKPHSCSLCGKTFLFAAYLRKHLRTHAAAASDLTMSSSTIEASAISLTDPVSAFQNMPEYLVKQENV</sequence>
<dbReference type="EMBL" id="OZ035845">
    <property type="protein sequence ID" value="CAL1599206.1"/>
    <property type="molecule type" value="Genomic_DNA"/>
</dbReference>
<feature type="region of interest" description="Disordered" evidence="11">
    <location>
        <begin position="100"/>
        <end position="120"/>
    </location>
</feature>
<evidence type="ECO:0000256" key="3">
    <source>
        <dbReference type="ARBA" id="ARBA00022737"/>
    </source>
</evidence>
<feature type="chain" id="PRO_5043718755" description="C2H2-type domain-containing protein" evidence="12">
    <location>
        <begin position="19"/>
        <end position="289"/>
    </location>
</feature>
<evidence type="ECO:0000256" key="4">
    <source>
        <dbReference type="ARBA" id="ARBA00022771"/>
    </source>
</evidence>
<keyword evidence="4 10" id="KW-0863">Zinc-finger</keyword>
<evidence type="ECO:0000256" key="10">
    <source>
        <dbReference type="PROSITE-ProRule" id="PRU00042"/>
    </source>
</evidence>
<dbReference type="FunFam" id="3.30.160.60:FF:002006">
    <property type="entry name" value="Zinc finger protein 668"/>
    <property type="match status" value="1"/>
</dbReference>